<dbReference type="Proteomes" id="UP000198646">
    <property type="component" value="Unassembled WGS sequence"/>
</dbReference>
<comment type="caution">
    <text evidence="1">The sequence shown here is derived from an EMBL/GenBank/DDBJ whole genome shotgun (WGS) entry which is preliminary data.</text>
</comment>
<dbReference type="EMBL" id="FNJD01000006">
    <property type="protein sequence ID" value="SDO85694.1"/>
    <property type="molecule type" value="Genomic_DNA"/>
</dbReference>
<protein>
    <recommendedName>
        <fullName evidence="3">Transposase</fullName>
    </recommendedName>
</protein>
<keyword evidence="2" id="KW-1185">Reference proteome</keyword>
<proteinExistence type="predicted"/>
<organism evidence="1 2">
    <name type="scientific">Sulfitobacter litoralis</name>
    <dbReference type="NCBI Taxonomy" id="335975"/>
    <lineage>
        <taxon>Bacteria</taxon>
        <taxon>Pseudomonadati</taxon>
        <taxon>Pseudomonadota</taxon>
        <taxon>Alphaproteobacteria</taxon>
        <taxon>Rhodobacterales</taxon>
        <taxon>Roseobacteraceae</taxon>
        <taxon>Sulfitobacter</taxon>
    </lineage>
</organism>
<evidence type="ECO:0008006" key="3">
    <source>
        <dbReference type="Google" id="ProtNLM"/>
    </source>
</evidence>
<evidence type="ECO:0000313" key="1">
    <source>
        <dbReference type="EMBL" id="SDO85694.1"/>
    </source>
</evidence>
<reference evidence="1 2" key="1">
    <citation type="submission" date="2016-10" db="EMBL/GenBank/DDBJ databases">
        <authorList>
            <person name="Varghese N."/>
            <person name="Submissions S."/>
        </authorList>
    </citation>
    <scope>NUCLEOTIDE SEQUENCE [LARGE SCALE GENOMIC DNA]</scope>
    <source>
        <strain evidence="1 2">DSM 17584</strain>
    </source>
</reference>
<gene>
    <name evidence="1" type="ORF">SAMN04488512_106124</name>
</gene>
<sequence>MGCYKRGKRACVKLAIQGIAQGVIVESRHDEGFLQGYDRGNLARLPPFA</sequence>
<name>A0ABY0S684_9RHOB</name>
<accession>A0ABY0S684</accession>
<evidence type="ECO:0000313" key="2">
    <source>
        <dbReference type="Proteomes" id="UP000198646"/>
    </source>
</evidence>